<keyword evidence="7" id="KW-0695">RNA-directed DNA polymerase</keyword>
<dbReference type="GO" id="GO:0006310">
    <property type="term" value="P:DNA recombination"/>
    <property type="evidence" value="ECO:0007669"/>
    <property type="project" value="UniProtKB-KW"/>
</dbReference>
<dbReference type="EMBL" id="QXFX01001464">
    <property type="protein sequence ID" value="KAE9089819.1"/>
    <property type="molecule type" value="Genomic_DNA"/>
</dbReference>
<dbReference type="Proteomes" id="UP000488956">
    <property type="component" value="Unassembled WGS sequence"/>
</dbReference>
<dbReference type="InterPro" id="IPR012337">
    <property type="entry name" value="RNaseH-like_sf"/>
</dbReference>
<dbReference type="PANTHER" id="PTHR42648:SF11">
    <property type="entry name" value="TRANSPOSON TY4-P GAG-POL POLYPROTEIN"/>
    <property type="match status" value="1"/>
</dbReference>
<evidence type="ECO:0000256" key="1">
    <source>
        <dbReference type="ARBA" id="ARBA00022722"/>
    </source>
</evidence>
<dbReference type="GO" id="GO:0003964">
    <property type="term" value="F:RNA-directed DNA polymerase activity"/>
    <property type="evidence" value="ECO:0007669"/>
    <property type="project" value="UniProtKB-KW"/>
</dbReference>
<keyword evidence="9" id="KW-0233">DNA recombination</keyword>
<keyword evidence="1" id="KW-0540">Nuclease</keyword>
<keyword evidence="2" id="KW-0479">Metal-binding</keyword>
<accession>A0A6G0ND23</accession>
<proteinExistence type="predicted"/>
<dbReference type="GO" id="GO:0015074">
    <property type="term" value="P:DNA integration"/>
    <property type="evidence" value="ECO:0007669"/>
    <property type="project" value="UniProtKB-KW"/>
</dbReference>
<evidence type="ECO:0000256" key="7">
    <source>
        <dbReference type="ARBA" id="ARBA00022918"/>
    </source>
</evidence>
<dbReference type="EMBL" id="QXGC01001435">
    <property type="protein sequence ID" value="KAE9203024.1"/>
    <property type="molecule type" value="Genomic_DNA"/>
</dbReference>
<dbReference type="AlphaFoldDB" id="A0A6G0ND23"/>
<evidence type="ECO:0000313" key="13">
    <source>
        <dbReference type="Proteomes" id="UP000488956"/>
    </source>
</evidence>
<keyword evidence="8" id="KW-0808">Transferase</keyword>
<evidence type="ECO:0000256" key="2">
    <source>
        <dbReference type="ARBA" id="ARBA00022723"/>
    </source>
</evidence>
<reference evidence="12 13" key="1">
    <citation type="submission" date="2018-09" db="EMBL/GenBank/DDBJ databases">
        <title>Genomic investigation of the strawberry pathogen Phytophthora fragariae indicates pathogenicity is determined by transcriptional variation in three key races.</title>
        <authorList>
            <person name="Adams T.M."/>
            <person name="Armitage A.D."/>
            <person name="Sobczyk M.K."/>
            <person name="Bates H.J."/>
            <person name="Dunwell J.M."/>
            <person name="Nellist C.F."/>
            <person name="Harrison R.J."/>
        </authorList>
    </citation>
    <scope>NUCLEOTIDE SEQUENCE [LARGE SCALE GENOMIC DNA]</scope>
    <source>
        <strain evidence="11 12">BC-23</strain>
        <strain evidence="10 13">ONT-3</strain>
    </source>
</reference>
<evidence type="ECO:0000256" key="3">
    <source>
        <dbReference type="ARBA" id="ARBA00022759"/>
    </source>
</evidence>
<dbReference type="SUPFAM" id="SSF53098">
    <property type="entry name" value="Ribonuclease H-like"/>
    <property type="match status" value="1"/>
</dbReference>
<evidence type="ECO:0000256" key="8">
    <source>
        <dbReference type="ARBA" id="ARBA00022932"/>
    </source>
</evidence>
<evidence type="ECO:0000313" key="10">
    <source>
        <dbReference type="EMBL" id="KAE9089819.1"/>
    </source>
</evidence>
<dbReference type="InterPro" id="IPR036397">
    <property type="entry name" value="RNaseH_sf"/>
</dbReference>
<dbReference type="GO" id="GO:0004519">
    <property type="term" value="F:endonuclease activity"/>
    <property type="evidence" value="ECO:0007669"/>
    <property type="project" value="UniProtKB-KW"/>
</dbReference>
<evidence type="ECO:0000313" key="12">
    <source>
        <dbReference type="Proteomes" id="UP000476176"/>
    </source>
</evidence>
<keyword evidence="6" id="KW-0229">DNA integration</keyword>
<evidence type="ECO:0000256" key="9">
    <source>
        <dbReference type="ARBA" id="ARBA00023172"/>
    </source>
</evidence>
<dbReference type="PANTHER" id="PTHR42648">
    <property type="entry name" value="TRANSPOSASE, PUTATIVE-RELATED"/>
    <property type="match status" value="1"/>
</dbReference>
<name>A0A6G0ND23_9STRA</name>
<protein>
    <recommendedName>
        <fullName evidence="14">Integrase catalytic domain-containing protein</fullName>
    </recommendedName>
</protein>
<dbReference type="GO" id="GO:0003676">
    <property type="term" value="F:nucleic acid binding"/>
    <property type="evidence" value="ECO:0007669"/>
    <property type="project" value="InterPro"/>
</dbReference>
<gene>
    <name evidence="11" type="ORF">PF004_g18247</name>
    <name evidence="10" type="ORF">PF010_g18832</name>
</gene>
<sequence>METKGLVVGLNLRRQARKAKGVCYDCDVAKMKRMSFRKTTPVRTTEPFKKVYMDLGFISVPKMEGHTVYLHLINEGSRFQWYYGQRTKDETVDRLKDFRNLIKAKHQKLVNVFHSDQGTEFLNTQTAEELAGESLQIFSHPQSGGGMFDREGLWHVVQQSESGVVQQRYA</sequence>
<evidence type="ECO:0000256" key="6">
    <source>
        <dbReference type="ARBA" id="ARBA00022908"/>
    </source>
</evidence>
<keyword evidence="5" id="KW-0460">Magnesium</keyword>
<evidence type="ECO:0000256" key="4">
    <source>
        <dbReference type="ARBA" id="ARBA00022801"/>
    </source>
</evidence>
<keyword evidence="4" id="KW-0378">Hydrolase</keyword>
<dbReference type="GO" id="GO:0046872">
    <property type="term" value="F:metal ion binding"/>
    <property type="evidence" value="ECO:0007669"/>
    <property type="project" value="UniProtKB-KW"/>
</dbReference>
<keyword evidence="3" id="KW-0255">Endonuclease</keyword>
<keyword evidence="8" id="KW-0548">Nucleotidyltransferase</keyword>
<comment type="caution">
    <text evidence="11">The sequence shown here is derived from an EMBL/GenBank/DDBJ whole genome shotgun (WGS) entry which is preliminary data.</text>
</comment>
<dbReference type="Proteomes" id="UP000476176">
    <property type="component" value="Unassembled WGS sequence"/>
</dbReference>
<evidence type="ECO:0000256" key="5">
    <source>
        <dbReference type="ARBA" id="ARBA00022842"/>
    </source>
</evidence>
<organism evidence="11 12">
    <name type="scientific">Phytophthora fragariae</name>
    <dbReference type="NCBI Taxonomy" id="53985"/>
    <lineage>
        <taxon>Eukaryota</taxon>
        <taxon>Sar</taxon>
        <taxon>Stramenopiles</taxon>
        <taxon>Oomycota</taxon>
        <taxon>Peronosporomycetes</taxon>
        <taxon>Peronosporales</taxon>
        <taxon>Peronosporaceae</taxon>
        <taxon>Phytophthora</taxon>
    </lineage>
</organism>
<evidence type="ECO:0000313" key="11">
    <source>
        <dbReference type="EMBL" id="KAE9203024.1"/>
    </source>
</evidence>
<dbReference type="InterPro" id="IPR039537">
    <property type="entry name" value="Retrotran_Ty1/copia-like"/>
</dbReference>
<dbReference type="Gene3D" id="3.30.420.10">
    <property type="entry name" value="Ribonuclease H-like superfamily/Ribonuclease H"/>
    <property type="match status" value="1"/>
</dbReference>
<dbReference type="GO" id="GO:0016787">
    <property type="term" value="F:hydrolase activity"/>
    <property type="evidence" value="ECO:0007669"/>
    <property type="project" value="UniProtKB-KW"/>
</dbReference>
<keyword evidence="8" id="KW-0239">DNA-directed DNA polymerase</keyword>
<evidence type="ECO:0008006" key="14">
    <source>
        <dbReference type="Google" id="ProtNLM"/>
    </source>
</evidence>
<dbReference type="GO" id="GO:0003887">
    <property type="term" value="F:DNA-directed DNA polymerase activity"/>
    <property type="evidence" value="ECO:0007669"/>
    <property type="project" value="UniProtKB-KW"/>
</dbReference>